<proteinExistence type="predicted"/>
<feature type="domain" description="EGF-like" evidence="4">
    <location>
        <begin position="31"/>
        <end position="70"/>
    </location>
</feature>
<feature type="domain" description="EGF-like" evidence="4">
    <location>
        <begin position="220"/>
        <end position="261"/>
    </location>
</feature>
<dbReference type="OrthoDB" id="6406502at2759"/>
<reference evidence="5" key="1">
    <citation type="submission" date="2020-08" db="EMBL/GenBank/DDBJ databases">
        <title>Multicomponent nature underlies the extraordinary mechanical properties of spider dragline silk.</title>
        <authorList>
            <person name="Kono N."/>
            <person name="Nakamura H."/>
            <person name="Mori M."/>
            <person name="Yoshida Y."/>
            <person name="Ohtoshi R."/>
            <person name="Malay A.D."/>
            <person name="Moran D.A.P."/>
            <person name="Tomita M."/>
            <person name="Numata K."/>
            <person name="Arakawa K."/>
        </authorList>
    </citation>
    <scope>NUCLEOTIDE SEQUENCE</scope>
</reference>
<dbReference type="InterPro" id="IPR002919">
    <property type="entry name" value="TIL_dom"/>
</dbReference>
<feature type="domain" description="EGF-like" evidence="4">
    <location>
        <begin position="773"/>
        <end position="805"/>
    </location>
</feature>
<evidence type="ECO:0000256" key="3">
    <source>
        <dbReference type="SAM" id="SignalP"/>
    </source>
</evidence>
<dbReference type="AlphaFoldDB" id="A0A8X6UK61"/>
<dbReference type="Gene3D" id="2.10.25.10">
    <property type="entry name" value="Laminin"/>
    <property type="match status" value="14"/>
</dbReference>
<evidence type="ECO:0000313" key="5">
    <source>
        <dbReference type="EMBL" id="GFU22903.1"/>
    </source>
</evidence>
<dbReference type="Proteomes" id="UP000887013">
    <property type="component" value="Unassembled WGS sequence"/>
</dbReference>
<gene>
    <name evidence="5" type="primary">Zan</name>
    <name evidence="5" type="ORF">NPIL_522081</name>
</gene>
<comment type="caution">
    <text evidence="5">The sequence shown here is derived from an EMBL/GenBank/DDBJ whole genome shotgun (WGS) entry which is preliminary data.</text>
</comment>
<feature type="domain" description="EGF-like" evidence="4">
    <location>
        <begin position="352"/>
        <end position="392"/>
    </location>
</feature>
<evidence type="ECO:0000313" key="6">
    <source>
        <dbReference type="Proteomes" id="UP000887013"/>
    </source>
</evidence>
<sequence>MFLMVLTSLLLSIGLNSGYSHPCAELEIWAECVSPCNTCEELGRCRAPSECKKGCDCKPGYYRNEIGACVPRQQCQVKEQKCPPNAQFVSCGPSVFPTCDDPYPEIDYEEECLSGCFCKPGFLLRRDGICVPERQCLEKELTPDEPTCREDEDYYECNPSCKNTCENFNNPNVKCKCGPPGCFCREGLVRSADGRCVEPQECSRPPTPKVVCREDEDYYECNPSCKNTCENFNNPDVKCECGPPACFCREGLVRNEEGRCVRPQECQRPPAPREPPPKCPKDAIYIECGSPCPPTCEDLEPEPCEEKCVQACYCKPGYLKRKDGICVKLETCLPSKPERPQPKCPEHAIFIECGSPCPPTCENRWPEACEEKCTRACYCKPGYLKSKQGKCVKPEHCKAVPVPVQCGVDEQYYNCTPSCKNTCDHYNNPLIRCKCAPPGCFCKEGLVKRADGKCVHPSQCPKKCGVGEQYYQCTPSCKNTCENFQNPAVLCQCGPPGCFCKEGLVKRADGKCVPPNQCPVKCGIDEQYYQCTPRCKNTCENFRNPAIPCQCGPPGCFCKMGLVKRSDGKCVQPKECPVKCGVDEQYYNCTPGCKNTCENFNNPGVRCRCGLPGCFCREGLVRRADGKCVYPNQCPVQCGVDEQFYNCPPSCKNTCDHYNNPLIRCKCGPPGCFCKEGLVKRADGKCVHPRQCPIKCRSDEQYYQCTPSCKNTCENFFNPGIRCQCGPPGCFCREGLVRCADGTCIPPSQCPGRPSKCQKNAQYLTCGPTCRPTCKNPYTGPCLARCVSGCFCKPGFVEDHNGTCVRLENCNRQCQHPEEEFLECGTTCPDTCENRGRPGPSICPFNCNRGCFCKKGLFRTKEGTCVPLRECPGGRITTVPIYPIRRPSTVPPTTYIPKGCHGCPDRSKCSTCCRNQGKYTGICIGERLSLCSCL</sequence>
<protein>
    <submittedName>
        <fullName evidence="5">Zonadhesin</fullName>
    </submittedName>
</protein>
<evidence type="ECO:0000256" key="2">
    <source>
        <dbReference type="ARBA" id="ARBA00023157"/>
    </source>
</evidence>
<name>A0A8X6UK61_NEPPI</name>
<dbReference type="InterPro" id="IPR051368">
    <property type="entry name" value="SerProtInhib-TIL_Domain"/>
</dbReference>
<accession>A0A8X6UK61</accession>
<dbReference type="CDD" id="cd19941">
    <property type="entry name" value="TIL"/>
    <property type="match status" value="14"/>
</dbReference>
<dbReference type="InterPro" id="IPR036084">
    <property type="entry name" value="Ser_inhib-like_sf"/>
</dbReference>
<dbReference type="SMART" id="SM00181">
    <property type="entry name" value="EGF"/>
    <property type="match status" value="6"/>
</dbReference>
<feature type="domain" description="EGF-like" evidence="4">
    <location>
        <begin position="287"/>
        <end position="327"/>
    </location>
</feature>
<dbReference type="PANTHER" id="PTHR23259:SF70">
    <property type="entry name" value="ACCESSORY GLAND PROTEIN ACP62F-RELATED"/>
    <property type="match status" value="1"/>
</dbReference>
<evidence type="ECO:0000256" key="1">
    <source>
        <dbReference type="ARBA" id="ARBA00022690"/>
    </source>
</evidence>
<keyword evidence="6" id="KW-1185">Reference proteome</keyword>
<keyword evidence="1" id="KW-0646">Protease inhibitor</keyword>
<dbReference type="PANTHER" id="PTHR23259">
    <property type="entry name" value="RIDDLE"/>
    <property type="match status" value="1"/>
</dbReference>
<feature type="chain" id="PRO_5036497411" evidence="3">
    <location>
        <begin position="19"/>
        <end position="934"/>
    </location>
</feature>
<dbReference type="Pfam" id="PF01826">
    <property type="entry name" value="TIL"/>
    <property type="match status" value="14"/>
</dbReference>
<feature type="domain" description="EGF-like" evidence="4">
    <location>
        <begin position="156"/>
        <end position="197"/>
    </location>
</feature>
<organism evidence="5 6">
    <name type="scientific">Nephila pilipes</name>
    <name type="common">Giant wood spider</name>
    <name type="synonym">Nephila maculata</name>
    <dbReference type="NCBI Taxonomy" id="299642"/>
    <lineage>
        <taxon>Eukaryota</taxon>
        <taxon>Metazoa</taxon>
        <taxon>Ecdysozoa</taxon>
        <taxon>Arthropoda</taxon>
        <taxon>Chelicerata</taxon>
        <taxon>Arachnida</taxon>
        <taxon>Araneae</taxon>
        <taxon>Araneomorphae</taxon>
        <taxon>Entelegynae</taxon>
        <taxon>Araneoidea</taxon>
        <taxon>Nephilidae</taxon>
        <taxon>Nephila</taxon>
    </lineage>
</organism>
<dbReference type="SUPFAM" id="SSF57567">
    <property type="entry name" value="Serine protease inhibitors"/>
    <property type="match status" value="14"/>
</dbReference>
<dbReference type="InterPro" id="IPR000742">
    <property type="entry name" value="EGF"/>
</dbReference>
<dbReference type="GO" id="GO:0030414">
    <property type="term" value="F:peptidase inhibitor activity"/>
    <property type="evidence" value="ECO:0007669"/>
    <property type="project" value="UniProtKB-KW"/>
</dbReference>
<dbReference type="EMBL" id="BMAW01127836">
    <property type="protein sequence ID" value="GFU22903.1"/>
    <property type="molecule type" value="Genomic_DNA"/>
</dbReference>
<keyword evidence="3" id="KW-0732">Signal</keyword>
<evidence type="ECO:0000259" key="4">
    <source>
        <dbReference type="SMART" id="SM00181"/>
    </source>
</evidence>
<keyword evidence="2" id="KW-1015">Disulfide bond</keyword>
<feature type="signal peptide" evidence="3">
    <location>
        <begin position="1"/>
        <end position="18"/>
    </location>
</feature>